<gene>
    <name evidence="13" type="ORF">TH3_11310</name>
</gene>
<dbReference type="KEGG" id="txi:TH3_11310"/>
<dbReference type="GO" id="GO:0003676">
    <property type="term" value="F:nucleic acid binding"/>
    <property type="evidence" value="ECO:0007669"/>
    <property type="project" value="InterPro"/>
</dbReference>
<dbReference type="InterPro" id="IPR022892">
    <property type="entry name" value="RNaseHI"/>
</dbReference>
<evidence type="ECO:0000313" key="14">
    <source>
        <dbReference type="Proteomes" id="UP000007127"/>
    </source>
</evidence>
<dbReference type="PANTHER" id="PTHR10642:SF26">
    <property type="entry name" value="RIBONUCLEASE H1"/>
    <property type="match status" value="1"/>
</dbReference>
<dbReference type="SUPFAM" id="SSF56672">
    <property type="entry name" value="DNA/RNA polymerases"/>
    <property type="match status" value="1"/>
</dbReference>
<keyword evidence="6" id="KW-0540">Nuclease</keyword>
<dbReference type="Proteomes" id="UP000007127">
    <property type="component" value="Chromosome"/>
</dbReference>
<evidence type="ECO:0000256" key="9">
    <source>
        <dbReference type="ARBA" id="ARBA00022801"/>
    </source>
</evidence>
<dbReference type="InterPro" id="IPR043502">
    <property type="entry name" value="DNA/RNA_pol_sf"/>
</dbReference>
<evidence type="ECO:0000313" key="13">
    <source>
        <dbReference type="EMBL" id="AJD52378.1"/>
    </source>
</evidence>
<dbReference type="GO" id="GO:0003964">
    <property type="term" value="F:RNA-directed DNA polymerase activity"/>
    <property type="evidence" value="ECO:0007669"/>
    <property type="project" value="UniProtKB-KW"/>
</dbReference>
<evidence type="ECO:0000259" key="11">
    <source>
        <dbReference type="PROSITE" id="PS50878"/>
    </source>
</evidence>
<evidence type="ECO:0000256" key="6">
    <source>
        <dbReference type="ARBA" id="ARBA00022722"/>
    </source>
</evidence>
<dbReference type="CDD" id="cd09278">
    <property type="entry name" value="RNase_HI_prokaryote_like"/>
    <property type="match status" value="1"/>
</dbReference>
<keyword evidence="13" id="KW-0548">Nucleotidyltransferase</keyword>
<dbReference type="InterPro" id="IPR012337">
    <property type="entry name" value="RNaseH-like_sf"/>
</dbReference>
<dbReference type="PROSITE" id="PS50878">
    <property type="entry name" value="RT_POL"/>
    <property type="match status" value="1"/>
</dbReference>
<comment type="cofactor">
    <cofactor evidence="2">
        <name>Mg(2+)</name>
        <dbReference type="ChEBI" id="CHEBI:18420"/>
    </cofactor>
</comment>
<dbReference type="InterPro" id="IPR000477">
    <property type="entry name" value="RT_dom"/>
</dbReference>
<comment type="similarity">
    <text evidence="3">Belongs to the RNase H family.</text>
</comment>
<keyword evidence="13" id="KW-0695">RNA-directed DNA polymerase</keyword>
<keyword evidence="9" id="KW-0378">Hydrolase</keyword>
<dbReference type="InterPro" id="IPR002156">
    <property type="entry name" value="RNaseH_domain"/>
</dbReference>
<keyword evidence="8" id="KW-0255">Endonuclease</keyword>
<keyword evidence="13" id="KW-0808">Transferase</keyword>
<evidence type="ECO:0000256" key="1">
    <source>
        <dbReference type="ARBA" id="ARBA00000077"/>
    </source>
</evidence>
<evidence type="ECO:0000256" key="5">
    <source>
        <dbReference type="ARBA" id="ARBA00012180"/>
    </source>
</evidence>
<dbReference type="GO" id="GO:0004523">
    <property type="term" value="F:RNA-DNA hybrid ribonuclease activity"/>
    <property type="evidence" value="ECO:0007669"/>
    <property type="project" value="UniProtKB-EC"/>
</dbReference>
<comment type="subunit">
    <text evidence="4">Monomer.</text>
</comment>
<evidence type="ECO:0000256" key="7">
    <source>
        <dbReference type="ARBA" id="ARBA00022723"/>
    </source>
</evidence>
<evidence type="ECO:0000259" key="12">
    <source>
        <dbReference type="PROSITE" id="PS50879"/>
    </source>
</evidence>
<dbReference type="EC" id="3.1.26.4" evidence="5"/>
<evidence type="ECO:0000256" key="10">
    <source>
        <dbReference type="ARBA" id="ARBA00022842"/>
    </source>
</evidence>
<dbReference type="Pfam" id="PF00075">
    <property type="entry name" value="RNase_H"/>
    <property type="match status" value="1"/>
</dbReference>
<accession>A0AB72UE67</accession>
<dbReference type="Gene3D" id="3.30.420.10">
    <property type="entry name" value="Ribonuclease H-like superfamily/Ribonuclease H"/>
    <property type="match status" value="1"/>
</dbReference>
<feature type="domain" description="RNase H type-1" evidence="12">
    <location>
        <begin position="351"/>
        <end position="484"/>
    </location>
</feature>
<protein>
    <recommendedName>
        <fullName evidence="5">ribonuclease H</fullName>
        <ecNumber evidence="5">3.1.26.4</ecNumber>
    </recommendedName>
</protein>
<dbReference type="AlphaFoldDB" id="A0AB72UE67"/>
<dbReference type="Pfam" id="PF00078">
    <property type="entry name" value="RVT_1"/>
    <property type="match status" value="1"/>
</dbReference>
<dbReference type="PANTHER" id="PTHR10642">
    <property type="entry name" value="RIBONUCLEASE H1"/>
    <property type="match status" value="1"/>
</dbReference>
<sequence length="493" mass="54898">MASVHNRVVERALLDTLQEKSVFIKDVITMPTSVGGVPERSVPHGLKLIDEAIKNGFNHFIRSDISGFFDHVPRKAVIDRIESNLDDMRFIEILNEATTVTLGNEAALGEDRAIFPTNDEGVAQGSPLSPLFGNILLYDFDNKFNKGGLICIRFIDDFILLAKSEHEVTRAFHDAKAFLAALDMSCHDPFSKSTKSDKADRGKVEDGFVFLGYHILPGIIQPSASARKSIKETVNSHLNAGRQSISAVLKAGNSFERHQRYAQTLVMIDLVLQGWGQAFAYGNAPYVLNDLDKAIDESIANFRKWYARKMEQADWKTRRRTGGICLLSDIQPKTFDDVPIILEKGKRFVTTSKTITISTDGSVITQGQRLGKDRGSGGWAFLIHETGEEKSGSVSNVTNNQMELQAVIEALRQAPPTPSIKIRTDSQYVYDAIEKGSSIKKNQEMWGEYKKALADRSIKVIWVKGHSGDPQNERVDKLANLAARRQRKTDETS</sequence>
<feature type="domain" description="Reverse transcriptase" evidence="11">
    <location>
        <begin position="1"/>
        <end position="215"/>
    </location>
</feature>
<evidence type="ECO:0000256" key="3">
    <source>
        <dbReference type="ARBA" id="ARBA00005300"/>
    </source>
</evidence>
<evidence type="ECO:0000256" key="2">
    <source>
        <dbReference type="ARBA" id="ARBA00001946"/>
    </source>
</evidence>
<proteinExistence type="inferred from homology"/>
<dbReference type="InterPro" id="IPR050092">
    <property type="entry name" value="RNase_H"/>
</dbReference>
<dbReference type="EMBL" id="CP004388">
    <property type="protein sequence ID" value="AJD52378.1"/>
    <property type="molecule type" value="Genomic_DNA"/>
</dbReference>
<dbReference type="GO" id="GO:0046872">
    <property type="term" value="F:metal ion binding"/>
    <property type="evidence" value="ECO:0007669"/>
    <property type="project" value="UniProtKB-KW"/>
</dbReference>
<organism evidence="13 14">
    <name type="scientific">Thalassospira xiamenensis M-5 = DSM 17429</name>
    <dbReference type="NCBI Taxonomy" id="1123366"/>
    <lineage>
        <taxon>Bacteria</taxon>
        <taxon>Pseudomonadati</taxon>
        <taxon>Pseudomonadota</taxon>
        <taxon>Alphaproteobacteria</taxon>
        <taxon>Rhodospirillales</taxon>
        <taxon>Thalassospiraceae</taxon>
        <taxon>Thalassospira</taxon>
    </lineage>
</organism>
<dbReference type="SUPFAM" id="SSF53098">
    <property type="entry name" value="Ribonuclease H-like"/>
    <property type="match status" value="1"/>
</dbReference>
<name>A0AB72UE67_9PROT</name>
<dbReference type="PROSITE" id="PS50879">
    <property type="entry name" value="RNASE_H_1"/>
    <property type="match status" value="1"/>
</dbReference>
<keyword evidence="7" id="KW-0479">Metal-binding</keyword>
<reference evidence="13 14" key="1">
    <citation type="journal article" date="2012" name="J. Bacteriol.">
        <title>Genome sequence of Thalassospira xiamenensis type strain M-5.</title>
        <authorList>
            <person name="Lai Q."/>
            <person name="Shao Z."/>
        </authorList>
    </citation>
    <scope>NUCLEOTIDE SEQUENCE [LARGE SCALE GENOMIC DNA]</scope>
    <source>
        <strain evidence="13 14">M-5</strain>
    </source>
</reference>
<dbReference type="InterPro" id="IPR036397">
    <property type="entry name" value="RNaseH_sf"/>
</dbReference>
<evidence type="ECO:0000256" key="8">
    <source>
        <dbReference type="ARBA" id="ARBA00022759"/>
    </source>
</evidence>
<dbReference type="GO" id="GO:0043137">
    <property type="term" value="P:DNA replication, removal of RNA primer"/>
    <property type="evidence" value="ECO:0007669"/>
    <property type="project" value="TreeGrafter"/>
</dbReference>
<keyword evidence="10" id="KW-0460">Magnesium</keyword>
<evidence type="ECO:0000256" key="4">
    <source>
        <dbReference type="ARBA" id="ARBA00011245"/>
    </source>
</evidence>
<comment type="catalytic activity">
    <reaction evidence="1">
        <text>Endonucleolytic cleavage to 5'-phosphomonoester.</text>
        <dbReference type="EC" id="3.1.26.4"/>
    </reaction>
</comment>